<proteinExistence type="predicted"/>
<dbReference type="Proteomes" id="UP000053157">
    <property type="component" value="Unassembled WGS sequence"/>
</dbReference>
<dbReference type="Pfam" id="PF26073">
    <property type="entry name" value="DUF8030"/>
    <property type="match status" value="1"/>
</dbReference>
<keyword evidence="4" id="KW-1185">Reference proteome</keyword>
<protein>
    <recommendedName>
        <fullName evidence="2">DUF8030 domain-containing protein</fullName>
    </recommendedName>
</protein>
<accession>A0A0W1RXD7</accession>
<comment type="caution">
    <text evidence="3">The sequence shown here is derived from an EMBL/GenBank/DDBJ whole genome shotgun (WGS) entry which is preliminary data.</text>
</comment>
<evidence type="ECO:0000313" key="4">
    <source>
        <dbReference type="Proteomes" id="UP000053157"/>
    </source>
</evidence>
<dbReference type="InterPro" id="IPR058343">
    <property type="entry name" value="DUF8030"/>
</dbReference>
<organism evidence="3 4">
    <name type="scientific">Haloferax profundi</name>
    <dbReference type="NCBI Taxonomy" id="1544718"/>
    <lineage>
        <taxon>Archaea</taxon>
        <taxon>Methanobacteriati</taxon>
        <taxon>Methanobacteriota</taxon>
        <taxon>Stenosarchaea group</taxon>
        <taxon>Halobacteria</taxon>
        <taxon>Halobacteriales</taxon>
        <taxon>Haloferacaceae</taxon>
        <taxon>Haloferax</taxon>
    </lineage>
</organism>
<feature type="compositionally biased region" description="Basic and acidic residues" evidence="1">
    <location>
        <begin position="1"/>
        <end position="13"/>
    </location>
</feature>
<name>A0A0W1RXD7_9EURY</name>
<feature type="domain" description="DUF8030" evidence="2">
    <location>
        <begin position="46"/>
        <end position="145"/>
    </location>
</feature>
<reference evidence="3 4" key="1">
    <citation type="submission" date="2015-12" db="EMBL/GenBank/DDBJ databases">
        <title>Haloferax profundi sp. nov. isolated from the Discovery deep brine-seawater interface in the Red Sea.</title>
        <authorList>
            <person name="Zhang G."/>
            <person name="Stingl U."/>
            <person name="Rashid M."/>
        </authorList>
    </citation>
    <scope>NUCLEOTIDE SEQUENCE [LARGE SCALE GENOMIC DNA]</scope>
    <source>
        <strain evidence="3 4">SB29</strain>
    </source>
</reference>
<evidence type="ECO:0000259" key="2">
    <source>
        <dbReference type="Pfam" id="PF26073"/>
    </source>
</evidence>
<gene>
    <name evidence="3" type="ORF">AUR66_18440</name>
</gene>
<feature type="region of interest" description="Disordered" evidence="1">
    <location>
        <begin position="1"/>
        <end position="29"/>
    </location>
</feature>
<dbReference type="AlphaFoldDB" id="A0A0W1RXD7"/>
<sequence>MHSEQQQHARSIERPLNNPKQSHSPWSNLRLTVPNDRHHISIVAFVECVLVELTHEDVGAEYVSSNVWGTKRTQFIAVDPLAEAFYKRHYDERLGWHETTVSRESVRSELINRLSQTDSHATDRSHSVPVESTDVFSVKPVRQLYNRQP</sequence>
<feature type="compositionally biased region" description="Polar residues" evidence="1">
    <location>
        <begin position="18"/>
        <end position="29"/>
    </location>
</feature>
<evidence type="ECO:0000313" key="3">
    <source>
        <dbReference type="EMBL" id="KTG18029.1"/>
    </source>
</evidence>
<evidence type="ECO:0000256" key="1">
    <source>
        <dbReference type="SAM" id="MobiDB-lite"/>
    </source>
</evidence>
<dbReference type="EMBL" id="LOPV01000478">
    <property type="protein sequence ID" value="KTG18029.1"/>
    <property type="molecule type" value="Genomic_DNA"/>
</dbReference>